<dbReference type="Proteomes" id="UP001323798">
    <property type="component" value="Chromosome"/>
</dbReference>
<protein>
    <submittedName>
        <fullName evidence="1">Pyrimidine dimer DNA glycosylase/endonuclease V</fullName>
    </submittedName>
</protein>
<dbReference type="RefSeq" id="WP_320943824.1">
    <property type="nucleotide sequence ID" value="NZ_BAABEU010000009.1"/>
</dbReference>
<gene>
    <name evidence="1" type="ORF">SM116_07505</name>
</gene>
<evidence type="ECO:0000313" key="1">
    <source>
        <dbReference type="EMBL" id="WPR91123.1"/>
    </source>
</evidence>
<name>A0ABZ0SR29_9MICO</name>
<organism evidence="1 2">
    <name type="scientific">Microbacterium rhizosphaerae</name>
    <dbReference type="NCBI Taxonomy" id="1678237"/>
    <lineage>
        <taxon>Bacteria</taxon>
        <taxon>Bacillati</taxon>
        <taxon>Actinomycetota</taxon>
        <taxon>Actinomycetes</taxon>
        <taxon>Micrococcales</taxon>
        <taxon>Microbacteriaceae</taxon>
        <taxon>Microbacterium</taxon>
    </lineage>
</organism>
<dbReference type="InterPro" id="IPR004260">
    <property type="entry name" value="Pyr-dimer_DNA_glycosylase"/>
</dbReference>
<accession>A0ABZ0SR29</accession>
<sequence length="142" mass="16009">MRIWSLHPEILDRAAIIACWRETLLAQAVLAGSTRGYRRHPQLERFRATADPLATVGAYLTGLADDADRRGYRFDRSRILTPSSPSAAIEVTDGQLAYEWAHLGRKLEARSPQDAQRWLVSEARPHPLFVVVPGDIAPWERP</sequence>
<keyword evidence="2" id="KW-1185">Reference proteome</keyword>
<reference evidence="1 2" key="1">
    <citation type="submission" date="2023-11" db="EMBL/GenBank/DDBJ databases">
        <title>Genome sequence of Microbacterium rhizosphaerae KACC 19337.</title>
        <authorList>
            <person name="Choi H."/>
            <person name="Kim S."/>
            <person name="Kim Y."/>
            <person name="Kwon S.-W."/>
            <person name="Heo J."/>
        </authorList>
    </citation>
    <scope>NUCLEOTIDE SEQUENCE [LARGE SCALE GENOMIC DNA]</scope>
    <source>
        <strain evidence="1 2">KACC 19337</strain>
    </source>
</reference>
<dbReference type="Pfam" id="PF03013">
    <property type="entry name" value="Pyr_excise"/>
    <property type="match status" value="1"/>
</dbReference>
<evidence type="ECO:0000313" key="2">
    <source>
        <dbReference type="Proteomes" id="UP001323798"/>
    </source>
</evidence>
<proteinExistence type="predicted"/>
<dbReference type="EMBL" id="CP139368">
    <property type="protein sequence ID" value="WPR91123.1"/>
    <property type="molecule type" value="Genomic_DNA"/>
</dbReference>